<gene>
    <name evidence="15" type="primary">LOC117642900</name>
</gene>
<comment type="similarity">
    <text evidence="1">Belongs to the protein kinase superfamily. TKL Ser/Thr protein kinase family. Pelle subfamily.</text>
</comment>
<evidence type="ECO:0000256" key="1">
    <source>
        <dbReference type="ARBA" id="ARBA00008718"/>
    </source>
</evidence>
<evidence type="ECO:0000256" key="8">
    <source>
        <dbReference type="ARBA" id="ARBA00047899"/>
    </source>
</evidence>
<dbReference type="Gene3D" id="1.10.510.10">
    <property type="entry name" value="Transferase(Phosphotransferase) domain 1"/>
    <property type="match status" value="1"/>
</dbReference>
<dbReference type="EC" id="2.7.11.1" evidence="2"/>
<organism evidence="15">
    <name type="scientific">Thrips palmi</name>
    <name type="common">Melon thrips</name>
    <dbReference type="NCBI Taxonomy" id="161013"/>
    <lineage>
        <taxon>Eukaryota</taxon>
        <taxon>Metazoa</taxon>
        <taxon>Ecdysozoa</taxon>
        <taxon>Arthropoda</taxon>
        <taxon>Hexapoda</taxon>
        <taxon>Insecta</taxon>
        <taxon>Pterygota</taxon>
        <taxon>Neoptera</taxon>
        <taxon>Paraneoptera</taxon>
        <taxon>Thysanoptera</taxon>
        <taxon>Terebrantia</taxon>
        <taxon>Thripoidea</taxon>
        <taxon>Thripidae</taxon>
        <taxon>Thrips</taxon>
    </lineage>
</organism>
<dbReference type="InterPro" id="IPR000488">
    <property type="entry name" value="Death_dom"/>
</dbReference>
<dbReference type="SUPFAM" id="SSF56112">
    <property type="entry name" value="Protein kinase-like (PK-like)"/>
    <property type="match status" value="1"/>
</dbReference>
<evidence type="ECO:0000256" key="2">
    <source>
        <dbReference type="ARBA" id="ARBA00012513"/>
    </source>
</evidence>
<evidence type="ECO:0000256" key="4">
    <source>
        <dbReference type="ARBA" id="ARBA00022679"/>
    </source>
</evidence>
<dbReference type="Gene3D" id="1.10.533.10">
    <property type="entry name" value="Death Domain, Fas"/>
    <property type="match status" value="1"/>
</dbReference>
<dbReference type="GO" id="GO:0005886">
    <property type="term" value="C:plasma membrane"/>
    <property type="evidence" value="ECO:0007669"/>
    <property type="project" value="TreeGrafter"/>
</dbReference>
<comment type="catalytic activity">
    <reaction evidence="8">
        <text>L-threonyl-[protein] + ATP = O-phospho-L-threonyl-[protein] + ADP + H(+)</text>
        <dbReference type="Rhea" id="RHEA:46608"/>
        <dbReference type="Rhea" id="RHEA-COMP:11060"/>
        <dbReference type="Rhea" id="RHEA-COMP:11605"/>
        <dbReference type="ChEBI" id="CHEBI:15378"/>
        <dbReference type="ChEBI" id="CHEBI:30013"/>
        <dbReference type="ChEBI" id="CHEBI:30616"/>
        <dbReference type="ChEBI" id="CHEBI:61977"/>
        <dbReference type="ChEBI" id="CHEBI:456216"/>
        <dbReference type="EC" id="2.7.11.1"/>
    </reaction>
</comment>
<feature type="compositionally biased region" description="Polar residues" evidence="11">
    <location>
        <begin position="191"/>
        <end position="200"/>
    </location>
</feature>
<dbReference type="InterPro" id="IPR000719">
    <property type="entry name" value="Prot_kinase_dom"/>
</dbReference>
<dbReference type="FunFam" id="1.10.510.10:FF:000754">
    <property type="entry name" value="Interleukin-1 receptor-associated kinase"/>
    <property type="match status" value="1"/>
</dbReference>
<evidence type="ECO:0000256" key="10">
    <source>
        <dbReference type="PROSITE-ProRule" id="PRU10141"/>
    </source>
</evidence>
<evidence type="ECO:0000313" key="15">
    <source>
        <dbReference type="RefSeq" id="XP_034237417.1"/>
    </source>
</evidence>
<feature type="region of interest" description="Disordered" evidence="11">
    <location>
        <begin position="191"/>
        <end position="212"/>
    </location>
</feature>
<feature type="domain" description="Protein kinase" evidence="12">
    <location>
        <begin position="284"/>
        <end position="561"/>
    </location>
</feature>
<dbReference type="InterPro" id="IPR037924">
    <property type="entry name" value="Pelle_death"/>
</dbReference>
<dbReference type="InParanoid" id="A0A6P8YTM1"/>
<evidence type="ECO:0000256" key="11">
    <source>
        <dbReference type="SAM" id="MobiDB-lite"/>
    </source>
</evidence>
<dbReference type="GO" id="GO:0005524">
    <property type="term" value="F:ATP binding"/>
    <property type="evidence" value="ECO:0007669"/>
    <property type="project" value="UniProtKB-UniRule"/>
</dbReference>
<dbReference type="FunFam" id="1.10.533.10:FF:000094">
    <property type="entry name" value="Interleukin-1 receptor-associated kinase"/>
    <property type="match status" value="1"/>
</dbReference>
<keyword evidence="3" id="KW-0723">Serine/threonine-protein kinase</keyword>
<keyword evidence="14" id="KW-1185">Reference proteome</keyword>
<dbReference type="PROSITE" id="PS00107">
    <property type="entry name" value="PROTEIN_KINASE_ATP"/>
    <property type="match status" value="1"/>
</dbReference>
<feature type="domain" description="Death" evidence="13">
    <location>
        <begin position="39"/>
        <end position="107"/>
    </location>
</feature>
<dbReference type="Gene3D" id="3.30.200.20">
    <property type="entry name" value="Phosphorylase Kinase, domain 1"/>
    <property type="match status" value="1"/>
</dbReference>
<dbReference type="OrthoDB" id="4062651at2759"/>
<dbReference type="Pfam" id="PF00531">
    <property type="entry name" value="Death"/>
    <property type="match status" value="1"/>
</dbReference>
<dbReference type="SUPFAM" id="SSF47986">
    <property type="entry name" value="DEATH domain"/>
    <property type="match status" value="1"/>
</dbReference>
<evidence type="ECO:0000256" key="3">
    <source>
        <dbReference type="ARBA" id="ARBA00022527"/>
    </source>
</evidence>
<reference evidence="15" key="1">
    <citation type="submission" date="2025-08" db="UniProtKB">
        <authorList>
            <consortium name="RefSeq"/>
        </authorList>
    </citation>
    <scope>IDENTIFICATION</scope>
    <source>
        <tissue evidence="15">Total insect</tissue>
    </source>
</reference>
<dbReference type="FunCoup" id="A0A6P8YTM1">
    <property type="interactions" value="1616"/>
</dbReference>
<dbReference type="PANTHER" id="PTHR27001:SF939">
    <property type="entry name" value="INTERLEUKIN 1 RECEPTOR ASSOCIATED KINASE 1"/>
    <property type="match status" value="1"/>
</dbReference>
<dbReference type="Pfam" id="PF00069">
    <property type="entry name" value="Pkinase"/>
    <property type="match status" value="1"/>
</dbReference>
<keyword evidence="7 10" id="KW-0067">ATP-binding</keyword>
<evidence type="ECO:0000313" key="14">
    <source>
        <dbReference type="Proteomes" id="UP000515158"/>
    </source>
</evidence>
<dbReference type="GO" id="GO:0004674">
    <property type="term" value="F:protein serine/threonine kinase activity"/>
    <property type="evidence" value="ECO:0007669"/>
    <property type="project" value="UniProtKB-KW"/>
</dbReference>
<comment type="catalytic activity">
    <reaction evidence="9">
        <text>L-seryl-[protein] + ATP = O-phospho-L-seryl-[protein] + ADP + H(+)</text>
        <dbReference type="Rhea" id="RHEA:17989"/>
        <dbReference type="Rhea" id="RHEA-COMP:9863"/>
        <dbReference type="Rhea" id="RHEA-COMP:11604"/>
        <dbReference type="ChEBI" id="CHEBI:15378"/>
        <dbReference type="ChEBI" id="CHEBI:29999"/>
        <dbReference type="ChEBI" id="CHEBI:30616"/>
        <dbReference type="ChEBI" id="CHEBI:83421"/>
        <dbReference type="ChEBI" id="CHEBI:456216"/>
        <dbReference type="EC" id="2.7.11.1"/>
    </reaction>
</comment>
<feature type="binding site" evidence="10">
    <location>
        <position position="311"/>
    </location>
    <ligand>
        <name>ATP</name>
        <dbReference type="ChEBI" id="CHEBI:30616"/>
    </ligand>
</feature>
<sequence>MSRIRPINRFSMAETKPKYIYDLPYCEREDLCRILDVNGKDWKTLGGLMKFKTFDIQCIESCERRGQSPSNELLTKWGSQNHTVQELFVLLSRMRHFHAMTILKPFVDPKFHILMSDGEESLTKLLNNVSLLQPVKNNAGPSASSSNAVASAVDDKTFGGHNLNVMMPDTQKLSKQGFSDSVKIQNIGSPVSMEENSPQLEKTGPDFGALGTLPSPPVLNQALGQPRLSPAGVAALSAPPNIPMAQQNIPTSARKLSVSSMATTSEHMLPMKDYKELEAATNGWNPANILGKGGFGTVYKGLWKNTVVAIKRIEIPKGDSRESQEIPYQQSQRELQVLQRIHHQNILQLYSFSFNGNQPCLVYQFMERGSLEDRLQCKNRTSPLSWQQRYNIAKGAARGLQYLHTVEEKPLIHGDIKSANILLDANFEPRIGDFGLAREGPHNHYTHMKVSRVHGTRPYLPSEFLRSKKLSTKVDTYSFGVVLFEIATGLRAYDDKRPQKFLRELVKKHTDVHQLMDPKIEKAPTIFKSFIDLGIVCVSYTPQERPEMSVVCQTLDQHTITSKPVTPRELQEYYDALRSLPQPVVQPTSPIIRHPGNYLINGQPGYPVSNPSTSHQIGTPPRVSPVDNGGSPKGANGGISPTPRLPNMEQLLPTEPPSVPNAPAVSPAISVMPPTVSEISDSSSRSFASDSSVSSREYQSETSLPPPEEDEDVNTCLPLVSVLGVNK</sequence>
<dbReference type="GeneID" id="117642900"/>
<dbReference type="CDD" id="cd14066">
    <property type="entry name" value="STKc_IRAK"/>
    <property type="match status" value="1"/>
</dbReference>
<keyword evidence="5 10" id="KW-0547">Nucleotide-binding</keyword>
<evidence type="ECO:0000256" key="7">
    <source>
        <dbReference type="ARBA" id="ARBA00022840"/>
    </source>
</evidence>
<dbReference type="InterPro" id="IPR008271">
    <property type="entry name" value="Ser/Thr_kinase_AS"/>
</dbReference>
<dbReference type="KEGG" id="tpal:117642900"/>
<dbReference type="GO" id="GO:0007165">
    <property type="term" value="P:signal transduction"/>
    <property type="evidence" value="ECO:0007669"/>
    <property type="project" value="InterPro"/>
</dbReference>
<keyword evidence="4" id="KW-0808">Transferase</keyword>
<name>A0A6P8YTM1_THRPL</name>
<dbReference type="RefSeq" id="XP_034237417.1">
    <property type="nucleotide sequence ID" value="XM_034381526.1"/>
</dbReference>
<evidence type="ECO:0000256" key="5">
    <source>
        <dbReference type="ARBA" id="ARBA00022741"/>
    </source>
</evidence>
<dbReference type="PANTHER" id="PTHR27001">
    <property type="entry name" value="OS01G0253100 PROTEIN"/>
    <property type="match status" value="1"/>
</dbReference>
<dbReference type="InterPro" id="IPR011009">
    <property type="entry name" value="Kinase-like_dom_sf"/>
</dbReference>
<dbReference type="CDD" id="cd08307">
    <property type="entry name" value="Death_Pelle"/>
    <property type="match status" value="1"/>
</dbReference>
<dbReference type="SMART" id="SM00005">
    <property type="entry name" value="DEATH"/>
    <property type="match status" value="1"/>
</dbReference>
<feature type="compositionally biased region" description="Low complexity" evidence="11">
    <location>
        <begin position="661"/>
        <end position="697"/>
    </location>
</feature>
<accession>A0A6P8YTM1</accession>
<feature type="region of interest" description="Disordered" evidence="11">
    <location>
        <begin position="602"/>
        <end position="716"/>
    </location>
</feature>
<evidence type="ECO:0000256" key="6">
    <source>
        <dbReference type="ARBA" id="ARBA00022777"/>
    </source>
</evidence>
<dbReference type="PROSITE" id="PS00108">
    <property type="entry name" value="PROTEIN_KINASE_ST"/>
    <property type="match status" value="1"/>
</dbReference>
<evidence type="ECO:0000259" key="13">
    <source>
        <dbReference type="PROSITE" id="PS50017"/>
    </source>
</evidence>
<dbReference type="SMART" id="SM00220">
    <property type="entry name" value="S_TKc"/>
    <property type="match status" value="1"/>
</dbReference>
<proteinExistence type="inferred from homology"/>
<keyword evidence="6" id="KW-0418">Kinase</keyword>
<protein>
    <recommendedName>
        <fullName evidence="2">non-specific serine/threonine protein kinase</fullName>
        <ecNumber evidence="2">2.7.11.1</ecNumber>
    </recommendedName>
</protein>
<dbReference type="InterPro" id="IPR011029">
    <property type="entry name" value="DEATH-like_dom_sf"/>
</dbReference>
<dbReference type="Proteomes" id="UP000515158">
    <property type="component" value="Unplaced"/>
</dbReference>
<evidence type="ECO:0000256" key="9">
    <source>
        <dbReference type="ARBA" id="ARBA00048679"/>
    </source>
</evidence>
<evidence type="ECO:0000259" key="12">
    <source>
        <dbReference type="PROSITE" id="PS50011"/>
    </source>
</evidence>
<dbReference type="PROSITE" id="PS50011">
    <property type="entry name" value="PROTEIN_KINASE_DOM"/>
    <property type="match status" value="1"/>
</dbReference>
<dbReference type="PROSITE" id="PS50017">
    <property type="entry name" value="DEATH_DOMAIN"/>
    <property type="match status" value="1"/>
</dbReference>
<dbReference type="GO" id="GO:0045087">
    <property type="term" value="P:innate immune response"/>
    <property type="evidence" value="ECO:0007669"/>
    <property type="project" value="UniProtKB-ARBA"/>
</dbReference>
<dbReference type="AlphaFoldDB" id="A0A6P8YTM1"/>
<dbReference type="InterPro" id="IPR017441">
    <property type="entry name" value="Protein_kinase_ATP_BS"/>
</dbReference>